<dbReference type="CDD" id="cd14008">
    <property type="entry name" value="STKc_LKB1_CaMKK"/>
    <property type="match status" value="1"/>
</dbReference>
<evidence type="ECO:0000256" key="3">
    <source>
        <dbReference type="ARBA" id="ARBA00022840"/>
    </source>
</evidence>
<feature type="binding site" evidence="4">
    <location>
        <position position="56"/>
    </location>
    <ligand>
        <name>ATP</name>
        <dbReference type="ChEBI" id="CHEBI:30616"/>
    </ligand>
</feature>
<keyword evidence="2 4" id="KW-0547">Nucleotide-binding</keyword>
<evidence type="ECO:0000313" key="7">
    <source>
        <dbReference type="EMBL" id="CAG9320758.1"/>
    </source>
</evidence>
<dbReference type="InterPro" id="IPR011009">
    <property type="entry name" value="Kinase-like_dom_sf"/>
</dbReference>
<keyword evidence="3 4" id="KW-0067">ATP-binding</keyword>
<evidence type="ECO:0000256" key="1">
    <source>
        <dbReference type="ARBA" id="ARBA00011245"/>
    </source>
</evidence>
<dbReference type="SMART" id="SM00220">
    <property type="entry name" value="S_TKc"/>
    <property type="match status" value="1"/>
</dbReference>
<evidence type="ECO:0000259" key="6">
    <source>
        <dbReference type="PROSITE" id="PS50011"/>
    </source>
</evidence>
<dbReference type="FunFam" id="1.10.510.10:FF:000571">
    <property type="entry name" value="Maternal embryonic leucine zipper kinase"/>
    <property type="match status" value="1"/>
</dbReference>
<dbReference type="PROSITE" id="PS00107">
    <property type="entry name" value="PROTEIN_KINASE_ATP"/>
    <property type="match status" value="1"/>
</dbReference>
<evidence type="ECO:0000256" key="5">
    <source>
        <dbReference type="RuleBase" id="RU000304"/>
    </source>
</evidence>
<organism evidence="7 8">
    <name type="scientific">Blepharisma stoltei</name>
    <dbReference type="NCBI Taxonomy" id="1481888"/>
    <lineage>
        <taxon>Eukaryota</taxon>
        <taxon>Sar</taxon>
        <taxon>Alveolata</taxon>
        <taxon>Ciliophora</taxon>
        <taxon>Postciliodesmatophora</taxon>
        <taxon>Heterotrichea</taxon>
        <taxon>Heterotrichida</taxon>
        <taxon>Blepharismidae</taxon>
        <taxon>Blepharisma</taxon>
    </lineage>
</organism>
<dbReference type="AlphaFoldDB" id="A0AAU9J9X2"/>
<evidence type="ECO:0000313" key="8">
    <source>
        <dbReference type="Proteomes" id="UP001162131"/>
    </source>
</evidence>
<dbReference type="PANTHER" id="PTHR24346">
    <property type="entry name" value="MAP/MICROTUBULE AFFINITY-REGULATING KINASE"/>
    <property type="match status" value="1"/>
</dbReference>
<evidence type="ECO:0000256" key="4">
    <source>
        <dbReference type="PROSITE-ProRule" id="PRU10141"/>
    </source>
</evidence>
<proteinExistence type="inferred from homology"/>
<sequence length="319" mass="36673">MRSNPRPVVETSQVTISKDRKGHKIINQYTIIKKIGEGAYATVKLCKARDDFYAMKVFKKDMLMRRRDFSNSADGRMVVTNALTDVYKEIDLMKELNHPNVIRMYEIIDDVEGEKIYMILDYCERGSLMDWNSNEHRFITPWTNKEISESQLKSIFRQLVLAVRYLHINHIIHRDIKPQNVLLTSKNHVKLADFGQASKFEGENDNIRKTQGTYHFLAPESITDIEHCSGRAADIWAVGVTLYIAVFNILPFSGSSISEIMNSIENDDLIIPNIRPISADLRNLILHVLDKNPRTRVTIEGLLVDPWLNSEGQPLMSLI</sequence>
<name>A0AAU9J9X2_9CILI</name>
<keyword evidence="5" id="KW-0808">Transferase</keyword>
<dbReference type="GO" id="GO:0004674">
    <property type="term" value="F:protein serine/threonine kinase activity"/>
    <property type="evidence" value="ECO:0007669"/>
    <property type="project" value="UniProtKB-KW"/>
</dbReference>
<protein>
    <recommendedName>
        <fullName evidence="6">Protein kinase domain-containing protein</fullName>
    </recommendedName>
</protein>
<gene>
    <name evidence="7" type="ORF">BSTOLATCC_MIC27338</name>
</gene>
<comment type="subunit">
    <text evidence="1">Monomer.</text>
</comment>
<dbReference type="GO" id="GO:0035556">
    <property type="term" value="P:intracellular signal transduction"/>
    <property type="evidence" value="ECO:0007669"/>
    <property type="project" value="TreeGrafter"/>
</dbReference>
<dbReference type="InterPro" id="IPR017441">
    <property type="entry name" value="Protein_kinase_ATP_BS"/>
</dbReference>
<dbReference type="SUPFAM" id="SSF56112">
    <property type="entry name" value="Protein kinase-like (PK-like)"/>
    <property type="match status" value="1"/>
</dbReference>
<dbReference type="Pfam" id="PF00069">
    <property type="entry name" value="Pkinase"/>
    <property type="match status" value="1"/>
</dbReference>
<dbReference type="PROSITE" id="PS00108">
    <property type="entry name" value="PROTEIN_KINASE_ST"/>
    <property type="match status" value="1"/>
</dbReference>
<dbReference type="PANTHER" id="PTHR24346:SF77">
    <property type="entry name" value="SERINE THREONINE PROTEIN KINASE"/>
    <property type="match status" value="1"/>
</dbReference>
<comment type="similarity">
    <text evidence="5">Belongs to the protein kinase superfamily.</text>
</comment>
<dbReference type="GO" id="GO:0005737">
    <property type="term" value="C:cytoplasm"/>
    <property type="evidence" value="ECO:0007669"/>
    <property type="project" value="TreeGrafter"/>
</dbReference>
<dbReference type="InterPro" id="IPR008271">
    <property type="entry name" value="Ser/Thr_kinase_AS"/>
</dbReference>
<accession>A0AAU9J9X2</accession>
<feature type="domain" description="Protein kinase" evidence="6">
    <location>
        <begin position="29"/>
        <end position="308"/>
    </location>
</feature>
<dbReference type="Gene3D" id="3.30.200.20">
    <property type="entry name" value="Phosphorylase Kinase, domain 1"/>
    <property type="match status" value="1"/>
</dbReference>
<dbReference type="EMBL" id="CAJZBQ010000027">
    <property type="protein sequence ID" value="CAG9320758.1"/>
    <property type="molecule type" value="Genomic_DNA"/>
</dbReference>
<dbReference type="GO" id="GO:0005524">
    <property type="term" value="F:ATP binding"/>
    <property type="evidence" value="ECO:0007669"/>
    <property type="project" value="UniProtKB-UniRule"/>
</dbReference>
<dbReference type="PROSITE" id="PS50011">
    <property type="entry name" value="PROTEIN_KINASE_DOM"/>
    <property type="match status" value="1"/>
</dbReference>
<comment type="caution">
    <text evidence="7">The sequence shown here is derived from an EMBL/GenBank/DDBJ whole genome shotgun (WGS) entry which is preliminary data.</text>
</comment>
<reference evidence="7" key="1">
    <citation type="submission" date="2021-09" db="EMBL/GenBank/DDBJ databases">
        <authorList>
            <consortium name="AG Swart"/>
            <person name="Singh M."/>
            <person name="Singh A."/>
            <person name="Seah K."/>
            <person name="Emmerich C."/>
        </authorList>
    </citation>
    <scope>NUCLEOTIDE SEQUENCE</scope>
    <source>
        <strain evidence="7">ATCC30299</strain>
    </source>
</reference>
<keyword evidence="8" id="KW-1185">Reference proteome</keyword>
<evidence type="ECO:0000256" key="2">
    <source>
        <dbReference type="ARBA" id="ARBA00022741"/>
    </source>
</evidence>
<keyword evidence="5" id="KW-0723">Serine/threonine-protein kinase</keyword>
<dbReference type="Proteomes" id="UP001162131">
    <property type="component" value="Unassembled WGS sequence"/>
</dbReference>
<keyword evidence="5" id="KW-0418">Kinase</keyword>
<dbReference type="InterPro" id="IPR000719">
    <property type="entry name" value="Prot_kinase_dom"/>
</dbReference>
<dbReference type="Gene3D" id="1.10.510.10">
    <property type="entry name" value="Transferase(Phosphotransferase) domain 1"/>
    <property type="match status" value="1"/>
</dbReference>